<dbReference type="STRING" id="1036612.A0A1L9TD80"/>
<dbReference type="GeneID" id="63755904"/>
<protein>
    <recommendedName>
        <fullName evidence="3">Xylanolytic transcriptional activator regulatory domain-containing protein</fullName>
    </recommendedName>
</protein>
<dbReference type="InterPro" id="IPR052761">
    <property type="entry name" value="Fungal_Detox/Toxin_TFs"/>
</dbReference>
<organism evidence="4 5">
    <name type="scientific">Aspergillus sydowii CBS 593.65</name>
    <dbReference type="NCBI Taxonomy" id="1036612"/>
    <lineage>
        <taxon>Eukaryota</taxon>
        <taxon>Fungi</taxon>
        <taxon>Dikarya</taxon>
        <taxon>Ascomycota</taxon>
        <taxon>Pezizomycotina</taxon>
        <taxon>Eurotiomycetes</taxon>
        <taxon>Eurotiomycetidae</taxon>
        <taxon>Eurotiales</taxon>
        <taxon>Aspergillaceae</taxon>
        <taxon>Aspergillus</taxon>
        <taxon>Aspergillus subgen. Nidulantes</taxon>
    </lineage>
</organism>
<reference evidence="5" key="1">
    <citation type="journal article" date="2017" name="Genome Biol.">
        <title>Comparative genomics reveals high biological diversity and specific adaptations in the industrially and medically important fungal genus Aspergillus.</title>
        <authorList>
            <person name="de Vries R.P."/>
            <person name="Riley R."/>
            <person name="Wiebenga A."/>
            <person name="Aguilar-Osorio G."/>
            <person name="Amillis S."/>
            <person name="Uchima C.A."/>
            <person name="Anderluh G."/>
            <person name="Asadollahi M."/>
            <person name="Askin M."/>
            <person name="Barry K."/>
            <person name="Battaglia E."/>
            <person name="Bayram O."/>
            <person name="Benocci T."/>
            <person name="Braus-Stromeyer S.A."/>
            <person name="Caldana C."/>
            <person name="Canovas D."/>
            <person name="Cerqueira G.C."/>
            <person name="Chen F."/>
            <person name="Chen W."/>
            <person name="Choi C."/>
            <person name="Clum A."/>
            <person name="Dos Santos R.A."/>
            <person name="Damasio A.R."/>
            <person name="Diallinas G."/>
            <person name="Emri T."/>
            <person name="Fekete E."/>
            <person name="Flipphi M."/>
            <person name="Freyberg S."/>
            <person name="Gallo A."/>
            <person name="Gournas C."/>
            <person name="Habgood R."/>
            <person name="Hainaut M."/>
            <person name="Harispe M.L."/>
            <person name="Henrissat B."/>
            <person name="Hilden K.S."/>
            <person name="Hope R."/>
            <person name="Hossain A."/>
            <person name="Karabika E."/>
            <person name="Karaffa L."/>
            <person name="Karanyi Z."/>
            <person name="Krasevec N."/>
            <person name="Kuo A."/>
            <person name="Kusch H."/>
            <person name="LaButti K."/>
            <person name="Lagendijk E.L."/>
            <person name="Lapidus A."/>
            <person name="Levasseur A."/>
            <person name="Lindquist E."/>
            <person name="Lipzen A."/>
            <person name="Logrieco A.F."/>
            <person name="MacCabe A."/>
            <person name="Maekelae M.R."/>
            <person name="Malavazi I."/>
            <person name="Melin P."/>
            <person name="Meyer V."/>
            <person name="Mielnichuk N."/>
            <person name="Miskei M."/>
            <person name="Molnar A.P."/>
            <person name="Mule G."/>
            <person name="Ngan C.Y."/>
            <person name="Orejas M."/>
            <person name="Orosz E."/>
            <person name="Ouedraogo J.P."/>
            <person name="Overkamp K.M."/>
            <person name="Park H.-S."/>
            <person name="Perrone G."/>
            <person name="Piumi F."/>
            <person name="Punt P.J."/>
            <person name="Ram A.F."/>
            <person name="Ramon A."/>
            <person name="Rauscher S."/>
            <person name="Record E."/>
            <person name="Riano-Pachon D.M."/>
            <person name="Robert V."/>
            <person name="Roehrig J."/>
            <person name="Ruller R."/>
            <person name="Salamov A."/>
            <person name="Salih N.S."/>
            <person name="Samson R.A."/>
            <person name="Sandor E."/>
            <person name="Sanguinetti M."/>
            <person name="Schuetze T."/>
            <person name="Sepcic K."/>
            <person name="Shelest E."/>
            <person name="Sherlock G."/>
            <person name="Sophianopoulou V."/>
            <person name="Squina F.M."/>
            <person name="Sun H."/>
            <person name="Susca A."/>
            <person name="Todd R.B."/>
            <person name="Tsang A."/>
            <person name="Unkles S.E."/>
            <person name="van de Wiele N."/>
            <person name="van Rossen-Uffink D."/>
            <person name="Oliveira J.V."/>
            <person name="Vesth T.C."/>
            <person name="Visser J."/>
            <person name="Yu J.-H."/>
            <person name="Zhou M."/>
            <person name="Andersen M.R."/>
            <person name="Archer D.B."/>
            <person name="Baker S.E."/>
            <person name="Benoit I."/>
            <person name="Brakhage A.A."/>
            <person name="Braus G.H."/>
            <person name="Fischer R."/>
            <person name="Frisvad J.C."/>
            <person name="Goldman G.H."/>
            <person name="Houbraken J."/>
            <person name="Oakley B."/>
            <person name="Pocsi I."/>
            <person name="Scazzocchio C."/>
            <person name="Seiboth B."/>
            <person name="vanKuyk P.A."/>
            <person name="Wortman J."/>
            <person name="Dyer P.S."/>
            <person name="Grigoriev I.V."/>
        </authorList>
    </citation>
    <scope>NUCLEOTIDE SEQUENCE [LARGE SCALE GENOMIC DNA]</scope>
    <source>
        <strain evidence="5">CBS 593.65</strain>
    </source>
</reference>
<dbReference type="Proteomes" id="UP000184356">
    <property type="component" value="Unassembled WGS sequence"/>
</dbReference>
<dbReference type="OrthoDB" id="5041285at2759"/>
<dbReference type="RefSeq" id="XP_040701183.1">
    <property type="nucleotide sequence ID" value="XM_040839831.1"/>
</dbReference>
<dbReference type="GO" id="GO:0008270">
    <property type="term" value="F:zinc ion binding"/>
    <property type="evidence" value="ECO:0007669"/>
    <property type="project" value="InterPro"/>
</dbReference>
<dbReference type="GO" id="GO:0006351">
    <property type="term" value="P:DNA-templated transcription"/>
    <property type="evidence" value="ECO:0007669"/>
    <property type="project" value="InterPro"/>
</dbReference>
<feature type="compositionally biased region" description="Polar residues" evidence="2">
    <location>
        <begin position="498"/>
        <end position="507"/>
    </location>
</feature>
<name>A0A1L9TD80_9EURO</name>
<proteinExistence type="predicted"/>
<evidence type="ECO:0000259" key="3">
    <source>
        <dbReference type="Pfam" id="PF04082"/>
    </source>
</evidence>
<feature type="domain" description="Xylanolytic transcriptional activator regulatory" evidence="3">
    <location>
        <begin position="78"/>
        <end position="326"/>
    </location>
</feature>
<evidence type="ECO:0000256" key="2">
    <source>
        <dbReference type="SAM" id="MobiDB-lite"/>
    </source>
</evidence>
<evidence type="ECO:0000313" key="4">
    <source>
        <dbReference type="EMBL" id="OJJ57377.1"/>
    </source>
</evidence>
<evidence type="ECO:0000313" key="5">
    <source>
        <dbReference type="Proteomes" id="UP000184356"/>
    </source>
</evidence>
<dbReference type="PANTHER" id="PTHR47425">
    <property type="entry name" value="FARB-RELATED"/>
    <property type="match status" value="1"/>
</dbReference>
<dbReference type="GO" id="GO:0003677">
    <property type="term" value="F:DNA binding"/>
    <property type="evidence" value="ECO:0007669"/>
    <property type="project" value="InterPro"/>
</dbReference>
<dbReference type="Pfam" id="PF04082">
    <property type="entry name" value="Fungal_trans"/>
    <property type="match status" value="1"/>
</dbReference>
<dbReference type="AlphaFoldDB" id="A0A1L9TD80"/>
<feature type="region of interest" description="Disordered" evidence="2">
    <location>
        <begin position="490"/>
        <end position="520"/>
    </location>
</feature>
<dbReference type="InterPro" id="IPR007219">
    <property type="entry name" value="XnlR_reg_dom"/>
</dbReference>
<gene>
    <name evidence="4" type="ORF">ASPSYDRAFT_1052340</name>
</gene>
<dbReference type="EMBL" id="KV878588">
    <property type="protein sequence ID" value="OJJ57377.1"/>
    <property type="molecule type" value="Genomic_DNA"/>
</dbReference>
<dbReference type="VEuPathDB" id="FungiDB:ASPSYDRAFT_1052340"/>
<evidence type="ECO:0000256" key="1">
    <source>
        <dbReference type="ARBA" id="ARBA00023242"/>
    </source>
</evidence>
<accession>A0A1L9TD80</accession>
<keyword evidence="1" id="KW-0539">Nucleus</keyword>
<dbReference type="PANTHER" id="PTHR47425:SF2">
    <property type="entry name" value="FARB-RELATED"/>
    <property type="match status" value="1"/>
</dbReference>
<dbReference type="CDD" id="cd12148">
    <property type="entry name" value="fungal_TF_MHR"/>
    <property type="match status" value="1"/>
</dbReference>
<sequence>MSTGSSSPQHSGHMGDNPAITGIDSFNAVPQFPGHFNWSSYQFLALDEASLEQEDWALLANKGSLSVPDAPALDELVRHYFLHLHPTLPVIDEAGFWESYTQCSAKTAKIPLLVLQAVLFAGCPYINVTTLQRCGFQSKSDARSHFYKRAKLLFDLAEHEPLARTQAAILLSHHASAAEPRAGSDWLTLAIQSAHIIDRLPELSPTVDPMQKKRLWWSIILRDRYLCLILHRRTQVPEIQPGLALDSFDEGVFAREIGNSLVYDAETKAILMKILKEYYELALALSDMMPLVYASHGINTVSLSRDACRDRLTMVKRVKRPLEKWKSSTGLLLLMPRIIHEQATLFGNLIYMYYYVARISLAHFELLIMQQQPEIVSDYDQKLQRTADELYSYMSQQTVLMEYLGHCGSAHVLPLSVLGCLPMPLLTTAINVSLSPSPHQREMHKRTIDTLGQIVEHLEQVYEAAPIISAGMSHFLQLAYTAIQLQSSSDSEPVLRPSQESPTFSDSTTDEPQKTTAETPTWKEFLLQSPRAYLLITTTVDFSLALGQLPRTDSLPDLLTCLLPGSLRICLPWDINPASANHPPNRAGMERSRMNIRSRVRMQHQAMNQAEEAFNLDYLDLSAVR</sequence>
<keyword evidence="5" id="KW-1185">Reference proteome</keyword>